<evidence type="ECO:0000256" key="1">
    <source>
        <dbReference type="ARBA" id="ARBA00011738"/>
    </source>
</evidence>
<evidence type="ECO:0000256" key="3">
    <source>
        <dbReference type="ARBA" id="ARBA00022741"/>
    </source>
</evidence>
<feature type="domain" description="Aminoacyl-transfer RNA synthetases class-II family profile" evidence="6">
    <location>
        <begin position="21"/>
        <end position="333"/>
    </location>
</feature>
<evidence type="ECO:0000256" key="5">
    <source>
        <dbReference type="ARBA" id="ARBA00052794"/>
    </source>
</evidence>
<keyword evidence="3" id="KW-0547">Nucleotide-binding</keyword>
<keyword evidence="2" id="KW-0436">Ligase</keyword>
<dbReference type="GO" id="GO:0004824">
    <property type="term" value="F:lysine-tRNA ligase activity"/>
    <property type="evidence" value="ECO:0007669"/>
    <property type="project" value="InterPro"/>
</dbReference>
<dbReference type="Pfam" id="PF00152">
    <property type="entry name" value="tRNA-synt_2"/>
    <property type="match status" value="1"/>
</dbReference>
<dbReference type="GO" id="GO:0005524">
    <property type="term" value="F:ATP binding"/>
    <property type="evidence" value="ECO:0007669"/>
    <property type="project" value="UniProtKB-KW"/>
</dbReference>
<evidence type="ECO:0000256" key="4">
    <source>
        <dbReference type="ARBA" id="ARBA00022840"/>
    </source>
</evidence>
<dbReference type="Proteomes" id="UP000005090">
    <property type="component" value="Chromosome"/>
</dbReference>
<dbReference type="NCBIfam" id="NF006828">
    <property type="entry name" value="PRK09350.1"/>
    <property type="match status" value="1"/>
</dbReference>
<dbReference type="HOGENOM" id="CLU_008255_1_1_6"/>
<dbReference type="NCBIfam" id="TIGR00462">
    <property type="entry name" value="genX"/>
    <property type="match status" value="1"/>
</dbReference>
<dbReference type="InterPro" id="IPR006195">
    <property type="entry name" value="aa-tRNA-synth_II"/>
</dbReference>
<dbReference type="PRINTS" id="PR00982">
    <property type="entry name" value="TRNASYNTHLYS"/>
</dbReference>
<dbReference type="GO" id="GO:0006430">
    <property type="term" value="P:lysyl-tRNA aminoacylation"/>
    <property type="evidence" value="ECO:0007669"/>
    <property type="project" value="InterPro"/>
</dbReference>
<keyword evidence="7" id="KW-0030">Aminoacyl-tRNA synthetase</keyword>
<protein>
    <submittedName>
        <fullName evidence="7">Lysyl-tRNA synthetase-like protein GenX</fullName>
    </submittedName>
</protein>
<organism evidence="7 8">
    <name type="scientific">Methylomicrobium album BG8</name>
    <dbReference type="NCBI Taxonomy" id="686340"/>
    <lineage>
        <taxon>Bacteria</taxon>
        <taxon>Pseudomonadati</taxon>
        <taxon>Pseudomonadota</taxon>
        <taxon>Gammaproteobacteria</taxon>
        <taxon>Methylococcales</taxon>
        <taxon>Methylococcaceae</taxon>
        <taxon>Methylomicrobium</taxon>
    </lineage>
</organism>
<dbReference type="InterPro" id="IPR045864">
    <property type="entry name" value="aa-tRNA-synth_II/BPL/LPL"/>
</dbReference>
<accession>H8GKK4</accession>
<dbReference type="PANTHER" id="PTHR42918:SF6">
    <property type="entry name" value="ELONGATION FACTOR P--(R)-BETA-LYSINE LIGASE"/>
    <property type="match status" value="1"/>
</dbReference>
<dbReference type="SUPFAM" id="SSF55681">
    <property type="entry name" value="Class II aaRS and biotin synthetases"/>
    <property type="match status" value="1"/>
</dbReference>
<dbReference type="RefSeq" id="WP_005368630.1">
    <property type="nucleotide sequence ID" value="NZ_CM001475.1"/>
</dbReference>
<reference evidence="7 8" key="1">
    <citation type="journal article" date="2013" name="Genome Announc.">
        <title>Genome Sequence of the Obligate Gammaproteobacterial Methanotroph Methylomicrobium album Strain BG8.</title>
        <authorList>
            <person name="Kits K.D."/>
            <person name="Kalyuzhnaya M.G."/>
            <person name="Klotz M.G."/>
            <person name="Jetten M.S."/>
            <person name="Op den Camp H.J."/>
            <person name="Vuilleumier S."/>
            <person name="Bringel F."/>
            <person name="Dispirito A.A."/>
            <person name="Murrell J.C."/>
            <person name="Bruce D."/>
            <person name="Cheng J.F."/>
            <person name="Copeland A."/>
            <person name="Goodwin L."/>
            <person name="Hauser L."/>
            <person name="Lajus A."/>
            <person name="Land M.L."/>
            <person name="Lapidus A."/>
            <person name="Lucas S."/>
            <person name="Medigue C."/>
            <person name="Pitluck S."/>
            <person name="Woyke T."/>
            <person name="Zeytun A."/>
            <person name="Stein L.Y."/>
        </authorList>
    </citation>
    <scope>NUCLEOTIDE SEQUENCE [LARGE SCALE GENOMIC DNA]</scope>
    <source>
        <strain evidence="7 8">BG8</strain>
    </source>
</reference>
<dbReference type="EMBL" id="CM001475">
    <property type="protein sequence ID" value="EIC28012.1"/>
    <property type="molecule type" value="Genomic_DNA"/>
</dbReference>
<comment type="subunit">
    <text evidence="1">Homodimer.</text>
</comment>
<dbReference type="InterPro" id="IPR004364">
    <property type="entry name" value="Aa-tRNA-synt_II"/>
</dbReference>
<evidence type="ECO:0000259" key="6">
    <source>
        <dbReference type="PROSITE" id="PS50862"/>
    </source>
</evidence>
<dbReference type="FunFam" id="3.30.930.10:FF:000017">
    <property type="entry name" value="Elongation factor P--(R)-beta-lysine ligase"/>
    <property type="match status" value="1"/>
</dbReference>
<name>H8GKK4_METAL</name>
<proteinExistence type="predicted"/>
<keyword evidence="8" id="KW-1185">Reference proteome</keyword>
<evidence type="ECO:0000313" key="7">
    <source>
        <dbReference type="EMBL" id="EIC28012.1"/>
    </source>
</evidence>
<dbReference type="Gene3D" id="3.30.930.10">
    <property type="entry name" value="Bira Bifunctional Protein, Domain 2"/>
    <property type="match status" value="1"/>
</dbReference>
<dbReference type="PANTHER" id="PTHR42918">
    <property type="entry name" value="LYSYL-TRNA SYNTHETASE"/>
    <property type="match status" value="1"/>
</dbReference>
<evidence type="ECO:0000313" key="8">
    <source>
        <dbReference type="Proteomes" id="UP000005090"/>
    </source>
</evidence>
<dbReference type="AlphaFoldDB" id="H8GKK4"/>
<evidence type="ECO:0000256" key="2">
    <source>
        <dbReference type="ARBA" id="ARBA00022598"/>
    </source>
</evidence>
<dbReference type="PROSITE" id="PS50862">
    <property type="entry name" value="AA_TRNA_LIGASE_II"/>
    <property type="match status" value="1"/>
</dbReference>
<dbReference type="InterPro" id="IPR004525">
    <property type="entry name" value="EpmA"/>
</dbReference>
<dbReference type="GO" id="GO:0000049">
    <property type="term" value="F:tRNA binding"/>
    <property type="evidence" value="ECO:0007669"/>
    <property type="project" value="TreeGrafter"/>
</dbReference>
<dbReference type="eggNOG" id="COG2269">
    <property type="taxonomic scope" value="Bacteria"/>
</dbReference>
<gene>
    <name evidence="7" type="ORF">Metal_0144</name>
</gene>
<dbReference type="GO" id="GO:0005829">
    <property type="term" value="C:cytosol"/>
    <property type="evidence" value="ECO:0007669"/>
    <property type="project" value="TreeGrafter"/>
</dbReference>
<dbReference type="STRING" id="686340.Metal_0144"/>
<keyword evidence="4" id="KW-0067">ATP-binding</keyword>
<dbReference type="InterPro" id="IPR018149">
    <property type="entry name" value="Lys-tRNA-synth_II_C"/>
</dbReference>
<comment type="catalytic activity">
    <reaction evidence="5">
        <text>D-beta-lysine + L-lysyl-[protein] + ATP = N(6)-((3R)-3,6-diaminohexanoyl)-L-lysyl-[protein] + AMP + diphosphate + H(+)</text>
        <dbReference type="Rhea" id="RHEA:83435"/>
        <dbReference type="Rhea" id="RHEA-COMP:9752"/>
        <dbReference type="Rhea" id="RHEA-COMP:20131"/>
        <dbReference type="ChEBI" id="CHEBI:15378"/>
        <dbReference type="ChEBI" id="CHEBI:29969"/>
        <dbReference type="ChEBI" id="CHEBI:30616"/>
        <dbReference type="ChEBI" id="CHEBI:33019"/>
        <dbReference type="ChEBI" id="CHEBI:84138"/>
        <dbReference type="ChEBI" id="CHEBI:156053"/>
        <dbReference type="ChEBI" id="CHEBI:456215"/>
    </reaction>
    <physiologicalReaction direction="left-to-right" evidence="5">
        <dbReference type="Rhea" id="RHEA:83436"/>
    </physiologicalReaction>
</comment>
<sequence length="333" mass="37373">MIHPGNLSGADWRPGCSIEFLRQRAELLRQIREFFRARDVLEVETPLLSQAIGTDPQLAFFRTEFDFPPLRQAMYLQTSPEFAMKRLLAAGSGSIYQICKAFRNGEAGRFHNPEFTMLEWYRVGFCLADLMDECEALIGSLFAGIKALEPAQRFGYCSLFADYTRLNAAEFSPADYRAYAEASGLPEAVTVCGDDHATWLDFLFSHRIQPHLGIGRLCMVYGYPACQSSLARLNEHDPLITDRVELFIDGVELGNGFFELADPEEQNRRFDQELAARRQQKLPVALKDERLLAALRAGLPDCSGIAIGIDRLLMVLFGKPSIGDVVSFSINRA</sequence>